<keyword evidence="7" id="KW-1185">Reference proteome</keyword>
<dbReference type="PROSITE" id="PS00028">
    <property type="entry name" value="ZINC_FINGER_C2H2_1"/>
    <property type="match status" value="1"/>
</dbReference>
<keyword evidence="4" id="KW-0863">Zinc-finger</keyword>
<evidence type="ECO:0000256" key="2">
    <source>
        <dbReference type="ARBA" id="ARBA00023163"/>
    </source>
</evidence>
<evidence type="ECO:0000313" key="7">
    <source>
        <dbReference type="Proteomes" id="UP001652620"/>
    </source>
</evidence>
<feature type="region of interest" description="Disordered" evidence="5">
    <location>
        <begin position="1876"/>
        <end position="2174"/>
    </location>
</feature>
<dbReference type="Proteomes" id="UP001652620">
    <property type="component" value="Chromosome 5"/>
</dbReference>
<feature type="compositionally biased region" description="Polar residues" evidence="5">
    <location>
        <begin position="1260"/>
        <end position="1273"/>
    </location>
</feature>
<sequence length="3384" mass="369909">MSDCEALNNNVATNEALAVSNVITMNNRAATNSKQSAATDSIAEYASTKKGQLSVMSTTNDVECTVNPVGESKSQNATTVKNLTQTHLTHGPTSAMDSIVSNQSQKPDSNKRVIRKIMVIDPKKLQQAGLDRKLAEAIGRHKLKAMAKEQRRRVQDWDTHKLQVNDASKGANKPTQTVISSLKATAQAVAPATVTTPYTAISNSTPNTTNATQQVFSSIKPLDSLKNCLLVPAATEKAASPKINAPPIKTTVSAPTATKSPSAERKVFVTPKITITRPGEEPHTVRIVPEHRLENVKYILQCKILKRQQLAAVQAPQSPQSPQVATLSTSQHTTPTTEMPCIEPKTDMEEFMNKPKGQQAKKPSPAKTPQDIARVLDFSADAATASRSTTTVSALNANEHQTEKVSTVHSPVHIRNYSLNARKESPVKEEAAGTRAVDVARLVARIGNVTMRKNTVQSPDKAANIMEIPKATIRCKKLPVQSKPNHVTKRDNITKPFLEPSLEPTASPLLINKNIVATNVEHPLSTVYKAPAKQPTEALNVKASTTAALDNQNNAPAQFNNFPLYSPLKQPFPVVTHSQDLPLPTISTFKTPFPTTLIKVGQMGQTQGDDTEKTSDNFLKNTYFVTPAVTIPIAQTPKSLIVLENKVLSQDEKIDLTALGFGTPKLESTPGVTMKTNETATTTHKAQETAQISQTKIASSTSSAVANVLPQKGAKFNNRTIVSMDKLKLSSDKIAELVKAIQLKNANSPKHFLVVRKAENVAKASENTGVLRQNETSVTQTSPTLTQPAENTASVDFPAPNKNIASIEKANETPISPTPNIPVSKLTEIYTNTATHTNKITETTTQNDFQPRTAVVSTCLTTAATPITCQAPKTVVDSQFKENAEFKNPLPPNPPKLTDSAQIAHNKSSVCVVDSGDDESDASLSAVDFIASLAAENPITEDMQLELSPEELNLNASFAMNFSPLRIPYRDRTESVKSELIEQDIYDACNVPNAETLPELFESEMAADDVQIGKIITISEENILKAVAASSKLDANNEQTNNGAQEVFKLTKSTERLDTIAEETQVNNLDNVNNLDIVATDSLTESTVGPIIVKNLEIGTIENFEENRTSGVIVKSMDNREINKNVDAGVPVTKQIHILPLAGEALSQSSVTIEKVMPDADKSDQCKISTEPPTANATETSQTTPKIPNVINVGDKNTETVSVVKADASVSLATGRGNIDEVLSPHKPKALAASEQEVIRTAGSGTANTKTEAEYKSVKPTESSTLPTDPTSHLQNEKLAEPVENVASVAGEKAKAVPKRLPRFKKGKINLVQRKKTTAGAPVKLQETKSISENSNEATSDQDLNEKKTTVEEMAVTSKLEKMKEGQKLNEKETAKEAEIADSSKVGREIDEKVEKVNKDQILNDKETVLEEIADTAQLDGKTIEGLDKFNKDQQTKGKETAPEEIAATDGIEKRNKVPKLNDNETALKEIVGTAQLDGKTIEGLDKFNKDQETAAEELVVLSTEEVEEMHEDQRLNEEETALTGIADTSKLDRETNEENTRLNATVALTNEAVVKESVALSRNAVTKVDVNEGVDAEHALVAEHTLVTECTNGLSTTERECSTGEVAVSDLSLPDIQTTNESPLKSGELKRKTALISELLHPPKIPKRKSTSSDNKSPSLCDVPTAQSSSTENLLLSVVKATTEEAKTTPAKNPFKKTKIEDCADQQTTKGIHNLLTKFNKESNTSEAEKVGEVKTSAEHPKVVGTLEKNRNQAELQHNYGQKTERVSNLELTEENKTQSNTANSEVSENSVITETAEVLETAKTCDILHVITEEKLLEQNADEKAQKADTPSTQDIQKPGYIKTDFLGFNHNSPSTQNIESNLQHILTITTSAEKTKTREIDHSTAERESPHVALSDSAVKSLTSTGKTTTKKSNVVTRRKPTNRRSVPLKKRWGVLQESDEDINITDDTSPADDEEEEGDETSFQALDKSKDSHKNLNKIKTHKSNNDDRKVVEGEKELESAIKDVAVTPNDITEAVSSESKKRNRSSVDSIDIPQQVSGVVSAAESTTSKELEVPSKKVRLEAKSENKTATNSTESATSIAEPAKKSQTQVTEPEATLKDTAANEDANEVKKINTTTRASLDSERAATPQKSKSKAARKHKPKTPLLDSSPTTALADITETAKPVENNDTSLIGAASKSAKNESGASENLVKEQKVVSEKSFRSKSCTKTQEIKEPVVNKAENVAVQAKSGKKRGRKSKANAASVVTEVKAAELVENNVDCSLNESVKTAVDESSKLAEVGLKKGDLSTAAPTEFKTSTPVLPTATESSSTKRGRKRKLPVETVEETKQETVNVEESTPVARKKRGRKPKSTLPNESEAVLCNGVAEAQNALDITQDLNETLPNSSLNITETANASQATADLETPVKIPKKRGRKPKALLATPDTPADSNEKQQDRGANFNERLLLITYRAQLDTDEVLTAQPVAKATKKTLIQCGLCLQQLSRDNWVEHLATHYGVGWIVGETPPINVTIRNEVLKVMIAFLKVNVSKYPLTCRMCQRTYRSALGTLLHIESCGATDTRIPCDYCKKEYSKLTVVSHMRACSKRTEDEELKETATEAKETAAENKEAVLNNVGRLKRASVQKAEKMLKALKDSQSTGIFCTKDAKNHVEFVGPEKMLEKCAKDIETTGSAECPALGCKFTAKDLSAVKEHFASCDLKETVAKGVYNCKLCAKTYRAVKSVTKHILQQHKSTEVDQEFEGDVSDCSIKTDDESSGDDEDVSSGVDSNEENNANDNASDSSADEPAGRKNAQKKPTVKKKSATAASNAISADRLHPPRESDYDGTARLLWKEFTAQNYSSVPLFPDAKVKYTICARSEYEKYIPDMETSMKFNYNTDLKLCKSSKQVSFGKAAKDIKWSQLQRLETMSVKNQQFTFLGEAIKTATWVPLPKNIKEQYLLISTRRAYTRFKGPKIGNTLLWLYKVTAADTSKSCDMQLQYAINIPDAPVHCLAFLPSGGYDAQANRLGLVAVGTAKNTIKVYALPLCVENVGELSEATTEQHTENVTTLQLEPVWLLALDLSKKDLSQHPFVDTQCTALCWSEFAEHLHIFAGYANGCVAYWDVSSDRNLNRFIIDGLPHYVPLNFFYTREKNVRAMALHYDSSGVRMIAVIVARRSLVLYDLYHFTRPFILKEEVTKNEGTDLEWSPIWQSLAIAMGDSFPNNGRCVYAVNPSNIVFKNETIDRMSAGVNKIHYNPLQNVLANATDNGDVVFLNLREMHLKEILRDTLRSAQAVGIMDMKCLNGTDIPKFDAKSATADWSFNEEDCNEKYGLVFGPVTRIDKSLKAQYLSEQRRVPVSLTPCTRINTIHCNFNKHGKHLVAAGYENGFLRVFCMDGKSFFY</sequence>
<feature type="compositionally biased region" description="Low complexity" evidence="5">
    <location>
        <begin position="1902"/>
        <end position="1919"/>
    </location>
</feature>
<organism evidence="7 8">
    <name type="scientific">Bactrocera dorsalis</name>
    <name type="common">Oriental fruit fly</name>
    <name type="synonym">Dacus dorsalis</name>
    <dbReference type="NCBI Taxonomy" id="27457"/>
    <lineage>
        <taxon>Eukaryota</taxon>
        <taxon>Metazoa</taxon>
        <taxon>Ecdysozoa</taxon>
        <taxon>Arthropoda</taxon>
        <taxon>Hexapoda</taxon>
        <taxon>Insecta</taxon>
        <taxon>Pterygota</taxon>
        <taxon>Neoptera</taxon>
        <taxon>Endopterygota</taxon>
        <taxon>Diptera</taxon>
        <taxon>Brachycera</taxon>
        <taxon>Muscomorpha</taxon>
        <taxon>Tephritoidea</taxon>
        <taxon>Tephritidae</taxon>
        <taxon>Bactrocera</taxon>
        <taxon>Bactrocera</taxon>
    </lineage>
</organism>
<feature type="compositionally biased region" description="Polar residues" evidence="5">
    <location>
        <begin position="2299"/>
        <end position="2315"/>
    </location>
</feature>
<protein>
    <submittedName>
        <fullName evidence="8">Uncharacterized protein LOC105227843</fullName>
    </submittedName>
</protein>
<dbReference type="RefSeq" id="XP_049313185.1">
    <property type="nucleotide sequence ID" value="XM_049457228.1"/>
</dbReference>
<keyword evidence="4" id="KW-0862">Zinc</keyword>
<name>A0ABM3JVD6_BACDO</name>
<feature type="compositionally biased region" description="Basic residues" evidence="5">
    <location>
        <begin position="2136"/>
        <end position="2147"/>
    </location>
</feature>
<feature type="compositionally biased region" description="Basic residues" evidence="5">
    <location>
        <begin position="1920"/>
        <end position="1936"/>
    </location>
</feature>
<reference evidence="8" key="1">
    <citation type="submission" date="2025-08" db="UniProtKB">
        <authorList>
            <consortium name="RefSeq"/>
        </authorList>
    </citation>
    <scope>IDENTIFICATION</scope>
    <source>
        <tissue evidence="8">Adult</tissue>
    </source>
</reference>
<feature type="compositionally biased region" description="Low complexity" evidence="5">
    <location>
        <begin position="2765"/>
        <end position="2787"/>
    </location>
</feature>
<feature type="compositionally biased region" description="Polar residues" evidence="5">
    <location>
        <begin position="2031"/>
        <end position="2051"/>
    </location>
</feature>
<feature type="region of interest" description="Disordered" evidence="5">
    <location>
        <begin position="775"/>
        <end position="799"/>
    </location>
</feature>
<evidence type="ECO:0000256" key="5">
    <source>
        <dbReference type="SAM" id="MobiDB-lite"/>
    </source>
</evidence>
<feature type="compositionally biased region" description="Basic residues" evidence="5">
    <location>
        <begin position="2793"/>
        <end position="2804"/>
    </location>
</feature>
<feature type="region of interest" description="Disordered" evidence="5">
    <location>
        <begin position="2397"/>
        <end position="2440"/>
    </location>
</feature>
<feature type="compositionally biased region" description="Basic residues" evidence="5">
    <location>
        <begin position="2412"/>
        <end position="2421"/>
    </location>
</feature>
<feature type="compositionally biased region" description="Basic and acidic residues" evidence="5">
    <location>
        <begin position="2052"/>
        <end position="2071"/>
    </location>
</feature>
<keyword evidence="4" id="KW-0479">Metal-binding</keyword>
<feature type="region of interest" description="Disordered" evidence="5">
    <location>
        <begin position="1160"/>
        <end position="1186"/>
    </location>
</feature>
<dbReference type="InterPro" id="IPR052416">
    <property type="entry name" value="GTF3C_component"/>
</dbReference>
<dbReference type="PANTHER" id="PTHR15052">
    <property type="entry name" value="RNA POLYMERASE III TRANSCRIPTION INITIATION FACTOR COMPLEX SUBUNIT"/>
    <property type="match status" value="1"/>
</dbReference>
<feature type="compositionally biased region" description="Polar residues" evidence="5">
    <location>
        <begin position="88"/>
        <end position="107"/>
    </location>
</feature>
<feature type="region of interest" description="Disordered" evidence="5">
    <location>
        <begin position="2731"/>
        <end position="2823"/>
    </location>
</feature>
<gene>
    <name evidence="8" type="primary">LOC105227843</name>
</gene>
<evidence type="ECO:0000256" key="3">
    <source>
        <dbReference type="ARBA" id="ARBA00023242"/>
    </source>
</evidence>
<feature type="compositionally biased region" description="Basic and acidic residues" evidence="5">
    <location>
        <begin position="1876"/>
        <end position="1893"/>
    </location>
</feature>
<evidence type="ECO:0000313" key="8">
    <source>
        <dbReference type="RefSeq" id="XP_049313185.1"/>
    </source>
</evidence>
<feature type="region of interest" description="Disordered" evidence="5">
    <location>
        <begin position="1308"/>
        <end position="1345"/>
    </location>
</feature>
<feature type="compositionally biased region" description="Polar residues" evidence="5">
    <location>
        <begin position="1166"/>
        <end position="1186"/>
    </location>
</feature>
<feature type="compositionally biased region" description="Polar residues" evidence="5">
    <location>
        <begin position="775"/>
        <end position="794"/>
    </location>
</feature>
<dbReference type="InterPro" id="IPR036322">
    <property type="entry name" value="WD40_repeat_dom_sf"/>
</dbReference>
<dbReference type="PROSITE" id="PS50157">
    <property type="entry name" value="ZINC_FINGER_C2H2_2"/>
    <property type="match status" value="1"/>
</dbReference>
<feature type="compositionally biased region" description="Polar residues" evidence="5">
    <location>
        <begin position="1328"/>
        <end position="1342"/>
    </location>
</feature>
<feature type="compositionally biased region" description="Basic residues" evidence="5">
    <location>
        <begin position="1308"/>
        <end position="1317"/>
    </location>
</feature>
<feature type="region of interest" description="Disordered" evidence="5">
    <location>
        <begin position="2298"/>
        <end position="2362"/>
    </location>
</feature>
<dbReference type="GeneID" id="105227843"/>
<proteinExistence type="predicted"/>
<dbReference type="InterPro" id="IPR015943">
    <property type="entry name" value="WD40/YVTN_repeat-like_dom_sf"/>
</dbReference>
<dbReference type="InterPro" id="IPR013087">
    <property type="entry name" value="Znf_C2H2_type"/>
</dbReference>
<evidence type="ECO:0000259" key="6">
    <source>
        <dbReference type="PROSITE" id="PS50157"/>
    </source>
</evidence>
<comment type="subcellular location">
    <subcellularLocation>
        <location evidence="1">Nucleus</location>
    </subcellularLocation>
</comment>
<keyword evidence="3" id="KW-0539">Nucleus</keyword>
<evidence type="ECO:0000256" key="4">
    <source>
        <dbReference type="PROSITE-ProRule" id="PRU00042"/>
    </source>
</evidence>
<feature type="region of interest" description="Disordered" evidence="5">
    <location>
        <begin position="1243"/>
        <end position="1273"/>
    </location>
</feature>
<dbReference type="Gene3D" id="2.130.10.10">
    <property type="entry name" value="YVTN repeat-like/Quinoprotein amine dehydrogenase"/>
    <property type="match status" value="1"/>
</dbReference>
<feature type="region of interest" description="Disordered" evidence="5">
    <location>
        <begin position="88"/>
        <end position="109"/>
    </location>
</feature>
<feature type="region of interest" description="Disordered" evidence="5">
    <location>
        <begin position="316"/>
        <end position="339"/>
    </location>
</feature>
<feature type="region of interest" description="Disordered" evidence="5">
    <location>
        <begin position="1638"/>
        <end position="1669"/>
    </location>
</feature>
<accession>A0ABM3JVD6</accession>
<dbReference type="PANTHER" id="PTHR15052:SF2">
    <property type="entry name" value="GENERAL TRANSCRIPTION FACTOR 3C POLYPEPTIDE 2"/>
    <property type="match status" value="1"/>
</dbReference>
<keyword evidence="2" id="KW-0804">Transcription</keyword>
<feature type="compositionally biased region" description="Low complexity" evidence="5">
    <location>
        <begin position="316"/>
        <end position="337"/>
    </location>
</feature>
<feature type="compositionally biased region" description="Acidic residues" evidence="5">
    <location>
        <begin position="1941"/>
        <end position="1964"/>
    </location>
</feature>
<dbReference type="Gene3D" id="3.30.160.60">
    <property type="entry name" value="Classic Zinc Finger"/>
    <property type="match status" value="1"/>
</dbReference>
<feature type="compositionally biased region" description="Polar residues" evidence="5">
    <location>
        <begin position="2072"/>
        <end position="2083"/>
    </location>
</feature>
<dbReference type="SMART" id="SM00355">
    <property type="entry name" value="ZnF_C2H2"/>
    <property type="match status" value="3"/>
</dbReference>
<feature type="domain" description="C2H2-type" evidence="6">
    <location>
        <begin position="2710"/>
        <end position="2738"/>
    </location>
</feature>
<dbReference type="SUPFAM" id="SSF50978">
    <property type="entry name" value="WD40 repeat-like"/>
    <property type="match status" value="1"/>
</dbReference>
<feature type="compositionally biased region" description="Basic residues" evidence="5">
    <location>
        <begin position="2345"/>
        <end position="2354"/>
    </location>
</feature>
<evidence type="ECO:0000256" key="1">
    <source>
        <dbReference type="ARBA" id="ARBA00004123"/>
    </source>
</evidence>
<feature type="compositionally biased region" description="Basic and acidic residues" evidence="5">
    <location>
        <begin position="1988"/>
        <end position="2006"/>
    </location>
</feature>